<gene>
    <name evidence="3" type="ORF">VHEMI01979</name>
</gene>
<dbReference type="GO" id="GO:0016787">
    <property type="term" value="F:hydrolase activity"/>
    <property type="evidence" value="ECO:0007669"/>
    <property type="project" value="InterPro"/>
</dbReference>
<keyword evidence="1" id="KW-0732">Signal</keyword>
<dbReference type="Pfam" id="PF01738">
    <property type="entry name" value="DLH"/>
    <property type="match status" value="1"/>
</dbReference>
<organism evidence="3 4">
    <name type="scientific">[Torrubiella] hemipterigena</name>
    <dbReference type="NCBI Taxonomy" id="1531966"/>
    <lineage>
        <taxon>Eukaryota</taxon>
        <taxon>Fungi</taxon>
        <taxon>Dikarya</taxon>
        <taxon>Ascomycota</taxon>
        <taxon>Pezizomycotina</taxon>
        <taxon>Sordariomycetes</taxon>
        <taxon>Hypocreomycetidae</taxon>
        <taxon>Hypocreales</taxon>
        <taxon>Clavicipitaceae</taxon>
        <taxon>Clavicipitaceae incertae sedis</taxon>
        <taxon>'Torrubiella' clade</taxon>
    </lineage>
</organism>
<name>A0A0A1T6D6_9HYPO</name>
<proteinExistence type="predicted"/>
<accession>A0A0A1T6D6</accession>
<dbReference type="PANTHER" id="PTHR17630">
    <property type="entry name" value="DIENELACTONE HYDROLASE"/>
    <property type="match status" value="1"/>
</dbReference>
<dbReference type="InterPro" id="IPR002925">
    <property type="entry name" value="Dienelactn_hydro"/>
</dbReference>
<dbReference type="HOGENOM" id="CLU_054590_2_1_1"/>
<dbReference type="SUPFAM" id="SSF53474">
    <property type="entry name" value="alpha/beta-Hydrolases"/>
    <property type="match status" value="1"/>
</dbReference>
<reference evidence="3 4" key="1">
    <citation type="journal article" date="2015" name="Genome Announc.">
        <title>Draft Genome Sequence and Gene Annotation of the Entomopathogenic Fungus Verticillium hemipterigenum.</title>
        <authorList>
            <person name="Horn F."/>
            <person name="Habel A."/>
            <person name="Scharf D.H."/>
            <person name="Dworschak J."/>
            <person name="Brakhage A.A."/>
            <person name="Guthke R."/>
            <person name="Hertweck C."/>
            <person name="Linde J."/>
        </authorList>
    </citation>
    <scope>NUCLEOTIDE SEQUENCE [LARGE SCALE GENOMIC DNA]</scope>
</reference>
<sequence>MKWSTFSSVLAAVASISPAVATCPVADVSIVRHEGESIGSVHRVDNFDLYTSDPDECGLEQKYDTAVLYLTDVFGIQLPQNRLLADSFARAGYLTVAPDLFDGKPAPEDLNTPGFNLTEFLAKYGPQHADPIIEKTIKYLREELGVEKIATTGYCYGGKYALRFLAPGRGADLAFAAHPSLLEDVEIANVTGPVSIAAAETDSILPPARRAEIEALLKKTKKTYQVSLYSGTQHGFGVRANVSDPVQKFGKETAFLQAVRWFEAWSN</sequence>
<evidence type="ECO:0000313" key="4">
    <source>
        <dbReference type="Proteomes" id="UP000039046"/>
    </source>
</evidence>
<feature type="signal peptide" evidence="1">
    <location>
        <begin position="1"/>
        <end position="21"/>
    </location>
</feature>
<dbReference type="AlphaFoldDB" id="A0A0A1T6D6"/>
<dbReference type="STRING" id="1531966.A0A0A1T6D6"/>
<dbReference type="InterPro" id="IPR029058">
    <property type="entry name" value="AB_hydrolase_fold"/>
</dbReference>
<dbReference type="Proteomes" id="UP000039046">
    <property type="component" value="Unassembled WGS sequence"/>
</dbReference>
<dbReference type="OrthoDB" id="17560at2759"/>
<protein>
    <recommendedName>
        <fullName evidence="2">Dienelactone hydrolase domain-containing protein</fullName>
    </recommendedName>
</protein>
<feature type="chain" id="PRO_5001979386" description="Dienelactone hydrolase domain-containing protein" evidence="1">
    <location>
        <begin position="22"/>
        <end position="267"/>
    </location>
</feature>
<dbReference type="PANTHER" id="PTHR17630:SF44">
    <property type="entry name" value="PROTEIN AIM2"/>
    <property type="match status" value="1"/>
</dbReference>
<dbReference type="EMBL" id="CDHN01000001">
    <property type="protein sequence ID" value="CEJ81872.1"/>
    <property type="molecule type" value="Genomic_DNA"/>
</dbReference>
<dbReference type="Gene3D" id="3.40.50.1820">
    <property type="entry name" value="alpha/beta hydrolase"/>
    <property type="match status" value="1"/>
</dbReference>
<feature type="domain" description="Dienelactone hydrolase" evidence="2">
    <location>
        <begin position="65"/>
        <end position="264"/>
    </location>
</feature>
<evidence type="ECO:0000259" key="2">
    <source>
        <dbReference type="Pfam" id="PF01738"/>
    </source>
</evidence>
<evidence type="ECO:0000313" key="3">
    <source>
        <dbReference type="EMBL" id="CEJ81872.1"/>
    </source>
</evidence>
<keyword evidence="4" id="KW-1185">Reference proteome</keyword>
<evidence type="ECO:0000256" key="1">
    <source>
        <dbReference type="SAM" id="SignalP"/>
    </source>
</evidence>